<accession>A0ABT4LH87</accession>
<organism evidence="3 4">
    <name type="scientific">Kiloniella laminariae</name>
    <dbReference type="NCBI Taxonomy" id="454162"/>
    <lineage>
        <taxon>Bacteria</taxon>
        <taxon>Pseudomonadati</taxon>
        <taxon>Pseudomonadota</taxon>
        <taxon>Alphaproteobacteria</taxon>
        <taxon>Rhodospirillales</taxon>
        <taxon>Kiloniellaceae</taxon>
        <taxon>Kiloniella</taxon>
    </lineage>
</organism>
<evidence type="ECO:0000256" key="1">
    <source>
        <dbReference type="SAM" id="SignalP"/>
    </source>
</evidence>
<evidence type="ECO:0000259" key="2">
    <source>
        <dbReference type="Pfam" id="PF14436"/>
    </source>
</evidence>
<comment type="caution">
    <text evidence="3">The sequence shown here is derived from an EMBL/GenBank/DDBJ whole genome shotgun (WGS) entry which is preliminary data.</text>
</comment>
<evidence type="ECO:0000313" key="4">
    <source>
        <dbReference type="Proteomes" id="UP001069802"/>
    </source>
</evidence>
<name>A0ABT4LH87_9PROT</name>
<sequence>MMTRNIYSAFCSLVLVAGALMTIPATASAQVACDENQPERVAVNVPNTNPQQVVEINRKHIFCGEVRNNRAKGFHSRPGGLNPVTVNTDDADVAQHRVLVNGIEVPSGLYNLRDFEITDNGVTAVKAISTMYPDHCSYNDVLTAIAYASNNQNRLSGGTCLTDQGEEFPIQIYWLNGYINTAFPIVQ</sequence>
<keyword evidence="4" id="KW-1185">Reference proteome</keyword>
<dbReference type="InterPro" id="IPR029501">
    <property type="entry name" value="EndoU_bac"/>
</dbReference>
<evidence type="ECO:0000313" key="3">
    <source>
        <dbReference type="EMBL" id="MCZ4280305.1"/>
    </source>
</evidence>
<dbReference type="EMBL" id="JAPWGY010000002">
    <property type="protein sequence ID" value="MCZ4280305.1"/>
    <property type="molecule type" value="Genomic_DNA"/>
</dbReference>
<feature type="signal peptide" evidence="1">
    <location>
        <begin position="1"/>
        <end position="29"/>
    </location>
</feature>
<gene>
    <name evidence="3" type="ORF">O4H49_05925</name>
</gene>
<proteinExistence type="predicted"/>
<reference evidence="3" key="1">
    <citation type="submission" date="2022-12" db="EMBL/GenBank/DDBJ databases">
        <title>Bacterial isolates from different developmental stages of Nematostella vectensis.</title>
        <authorList>
            <person name="Fraune S."/>
        </authorList>
    </citation>
    <scope>NUCLEOTIDE SEQUENCE</scope>
    <source>
        <strain evidence="3">G21630-S1</strain>
    </source>
</reference>
<protein>
    <submittedName>
        <fullName evidence="3">EndoU domain-containing protein</fullName>
    </submittedName>
</protein>
<feature type="domain" description="Bacterial EndoU nuclease" evidence="2">
    <location>
        <begin position="57"/>
        <end position="185"/>
    </location>
</feature>
<feature type="chain" id="PRO_5045053438" evidence="1">
    <location>
        <begin position="30"/>
        <end position="187"/>
    </location>
</feature>
<dbReference type="Pfam" id="PF14436">
    <property type="entry name" value="EndoU_bacteria"/>
    <property type="match status" value="1"/>
</dbReference>
<keyword evidence="1" id="KW-0732">Signal</keyword>
<dbReference type="Proteomes" id="UP001069802">
    <property type="component" value="Unassembled WGS sequence"/>
</dbReference>
<dbReference type="RefSeq" id="WP_269422515.1">
    <property type="nucleotide sequence ID" value="NZ_JAPWGY010000002.1"/>
</dbReference>